<dbReference type="EMBL" id="MU853653">
    <property type="protein sequence ID" value="KAK4139687.1"/>
    <property type="molecule type" value="Genomic_DNA"/>
</dbReference>
<dbReference type="SFLD" id="SFLDF00408">
    <property type="entry name" value="Diphthamide_biosynthesis_famil"/>
    <property type="match status" value="1"/>
</dbReference>
<dbReference type="CDD" id="cd17352">
    <property type="entry name" value="MFS_MCT_SLC16"/>
    <property type="match status" value="1"/>
</dbReference>
<evidence type="ECO:0000259" key="16">
    <source>
        <dbReference type="PROSITE" id="PS50850"/>
    </source>
</evidence>
<proteinExistence type="inferred from homology"/>
<evidence type="ECO:0000256" key="4">
    <source>
        <dbReference type="ARBA" id="ARBA00006179"/>
    </source>
</evidence>
<keyword evidence="15" id="KW-1133">Transmembrane helix</keyword>
<evidence type="ECO:0000256" key="1">
    <source>
        <dbReference type="ARBA" id="ARBA00001966"/>
    </source>
</evidence>
<dbReference type="Pfam" id="PF01866">
    <property type="entry name" value="Diphthamide_syn"/>
    <property type="match status" value="1"/>
</dbReference>
<comment type="pathway">
    <text evidence="3">Protein modification; peptidyl-diphthamide biosynthesis.</text>
</comment>
<gene>
    <name evidence="17" type="ORF">C8A04DRAFT_40521</name>
</gene>
<dbReference type="SFLD" id="SFLDG01121">
    <property type="entry name" value="Diphthamide_biosynthesis"/>
    <property type="match status" value="1"/>
</dbReference>
<dbReference type="PANTHER" id="PTHR10762">
    <property type="entry name" value="DIPHTHAMIDE BIOSYNTHESIS PROTEIN"/>
    <property type="match status" value="1"/>
</dbReference>
<dbReference type="GO" id="GO:0046872">
    <property type="term" value="F:metal ion binding"/>
    <property type="evidence" value="ECO:0007669"/>
    <property type="project" value="UniProtKB-KW"/>
</dbReference>
<dbReference type="Proteomes" id="UP001302676">
    <property type="component" value="Unassembled WGS sequence"/>
</dbReference>
<evidence type="ECO:0000256" key="10">
    <source>
        <dbReference type="ARBA" id="ARBA00032791"/>
    </source>
</evidence>
<evidence type="ECO:0000256" key="8">
    <source>
        <dbReference type="ARBA" id="ARBA00023014"/>
    </source>
</evidence>
<dbReference type="GO" id="GO:0090560">
    <property type="term" value="F:2-(3-amino-3-carboxypropyl)histidine synthase activity"/>
    <property type="evidence" value="ECO:0007669"/>
    <property type="project" value="InterPro"/>
</dbReference>
<feature type="transmembrane region" description="Helical" evidence="15">
    <location>
        <begin position="165"/>
        <end position="183"/>
    </location>
</feature>
<dbReference type="InterPro" id="IPR042265">
    <property type="entry name" value="DPH1/DPH2_3"/>
</dbReference>
<keyword evidence="7" id="KW-0408">Iron</keyword>
<dbReference type="FunFam" id="3.40.50.11860:FF:000001">
    <property type="entry name" value="2-(3-amino-3-carboxypropyl)histidine synthase subunit 2"/>
    <property type="match status" value="1"/>
</dbReference>
<keyword evidence="8" id="KW-0411">Iron-sulfur</keyword>
<feature type="region of interest" description="Disordered" evidence="14">
    <location>
        <begin position="976"/>
        <end position="1002"/>
    </location>
</feature>
<dbReference type="FunFam" id="3.40.50.11840:FF:000002">
    <property type="entry name" value="2-(3-amino-3-carboxypropyl)histidine synthase subunit 2"/>
    <property type="match status" value="1"/>
</dbReference>
<dbReference type="RefSeq" id="XP_062633058.1">
    <property type="nucleotide sequence ID" value="XM_062784975.1"/>
</dbReference>
<dbReference type="InterPro" id="IPR010014">
    <property type="entry name" value="DHP2"/>
</dbReference>
<dbReference type="Gene3D" id="3.40.50.11860">
    <property type="entry name" value="Diphthamide synthesis DPH1/DPH2 domain 3"/>
    <property type="match status" value="1"/>
</dbReference>
<dbReference type="GO" id="GO:0017183">
    <property type="term" value="P:protein histidyl modification to diphthamide"/>
    <property type="evidence" value="ECO:0007669"/>
    <property type="project" value="InterPro"/>
</dbReference>
<feature type="transmembrane region" description="Helical" evidence="15">
    <location>
        <begin position="223"/>
        <end position="246"/>
    </location>
</feature>
<dbReference type="GO" id="GO:0016020">
    <property type="term" value="C:membrane"/>
    <property type="evidence" value="ECO:0007669"/>
    <property type="project" value="UniProtKB-SubCell"/>
</dbReference>
<evidence type="ECO:0000256" key="2">
    <source>
        <dbReference type="ARBA" id="ARBA00004141"/>
    </source>
</evidence>
<comment type="subcellular location">
    <subcellularLocation>
        <location evidence="2">Membrane</location>
        <topology evidence="2">Multi-pass membrane protein</topology>
    </subcellularLocation>
</comment>
<comment type="function">
    <text evidence="12">Required for the first step of diphthamide biosynthesis, a post-translational modification of histidine which occurs in elongation factor 2. DPH1 and DPH2 transfer a 3-amino-3-carboxypropyl (ACP) group from S-adenosyl-L-methionine (SAM) to a histidine residue, the reaction is assisted by a reduction system comprising DPH3 and a NADH-dependent reductase, predominantly CBR1. Facilitates the reduction of the catalytic iron-sulfur cluster found in the DPH1 subunit.</text>
</comment>
<feature type="compositionally biased region" description="Basic and acidic residues" evidence="14">
    <location>
        <begin position="879"/>
        <end position="888"/>
    </location>
</feature>
<dbReference type="NCBIfam" id="TIGR00272">
    <property type="entry name" value="DPH2"/>
    <property type="match status" value="1"/>
</dbReference>
<feature type="transmembrane region" description="Helical" evidence="15">
    <location>
        <begin position="189"/>
        <end position="211"/>
    </location>
</feature>
<comment type="subunit">
    <text evidence="11">Component of the 2-(3-amino-3-carboxypropyl)histidine synthase complex composed of DPH1, DPH2, DPH3 and a NADH-dependent reductase, predominantly CBR1.</text>
</comment>
<dbReference type="InterPro" id="IPR036259">
    <property type="entry name" value="MFS_trans_sf"/>
</dbReference>
<comment type="cofactor">
    <cofactor evidence="1">
        <name>[4Fe-4S] cluster</name>
        <dbReference type="ChEBI" id="CHEBI:49883"/>
    </cofactor>
</comment>
<sequence>MPDNGRVDSTRPENASYTSTASSTASLSDSAKRSSRDCQSDFNPAHPATDAIDHENIAHNHDGSNNNNNLPTGAALTLHPSTATTIEFPEGGLTGWLVVLGSFCAMLSLFGLINSAAVFESYFSTHQLVDKTASEIGWIFSLYLFIVFIVGIQVGPIFDRYGSRVLVAVGGLLIFLSLLLLSWCEEYYQIILTYSVLGGLGGALLNSPAYGAIAHFFNVRRGLATGIASTAGGVGGVVFPVLLRALLPSIGFAWSCRVLAFIMLGLAIPSNLFIKTRLAIARGPDGRAKVQSVWPDFSVFKDARFAFASVGIFFMEWGLFIPLTYIVSYSAAHGQDATESYLLLSYLNAGSVLGRVLPGFLADRFGRFNVIIVTIALCVITILALWLPAGTSEAMLIVYTVLFGFASGSNLGLVPVCLGQLCDHRRYGRLYSTAMMVASFGTLSSVPIGGAILDAGVSENGWRNLIIFAGTRYNMTAELSAAPVLSTPAEHVFEYAVASSSPGDTVPPKSDDEVRKLYEIERTAKEVRQGGWKRIALQFPDHMLGDGPRVVEVLNAELRCLPNPSESPAPAERIYILADTSYSACCVDEIAAEHADADVVVHYGRSCLSPTSRLPVIYVFTHHALDHPETLAAFAKQYPNKETHVILMADVTYQDHIPSLASELHHTHGYTNLLSTTVIHDPSGAIPNRKLVHPGSSELTEVASSSIDLKSHQIFHISTPPTSLLLVLASRVQDLHICPTPDLASPDAPSYSPTRLLGRRYARLLSLASAGIIGILVNTLSVSNYLKSIDALRKQIAAAGKKSYTVVVGKLNPAKLANFAEVDGWVVVGCWESGLVEDDAGFFKPVITPFELRVALMGDEKRVWGGDWWGGIEGVQGDGKVEEGKVESGENGEEGDEEWDEDESAPPDFDLRTGKLITHARPMRTGTIDGKSDQSSSALAVLSKGELAMVNGVVSPGAEFLRSQRTWQGLGSDHVAEESTAIEEGRSGVARGYTVGDAEVKR</sequence>
<dbReference type="InterPro" id="IPR016435">
    <property type="entry name" value="DPH1/DPH2"/>
</dbReference>
<comment type="caution">
    <text evidence="17">The sequence shown here is derived from an EMBL/GenBank/DDBJ whole genome shotgun (WGS) entry which is preliminary data.</text>
</comment>
<feature type="transmembrane region" description="Helical" evidence="15">
    <location>
        <begin position="252"/>
        <end position="274"/>
    </location>
</feature>
<keyword evidence="18" id="KW-1185">Reference proteome</keyword>
<evidence type="ECO:0000256" key="9">
    <source>
        <dbReference type="ARBA" id="ARBA00032573"/>
    </source>
</evidence>
<feature type="region of interest" description="Disordered" evidence="14">
    <location>
        <begin position="1"/>
        <end position="46"/>
    </location>
</feature>
<feature type="region of interest" description="Disordered" evidence="14">
    <location>
        <begin position="875"/>
        <end position="912"/>
    </location>
</feature>
<reference evidence="17" key="1">
    <citation type="journal article" date="2023" name="Mol. Phylogenet. Evol.">
        <title>Genome-scale phylogeny and comparative genomics of the fungal order Sordariales.</title>
        <authorList>
            <person name="Hensen N."/>
            <person name="Bonometti L."/>
            <person name="Westerberg I."/>
            <person name="Brannstrom I.O."/>
            <person name="Guillou S."/>
            <person name="Cros-Aarteil S."/>
            <person name="Calhoun S."/>
            <person name="Haridas S."/>
            <person name="Kuo A."/>
            <person name="Mondo S."/>
            <person name="Pangilinan J."/>
            <person name="Riley R."/>
            <person name="LaButti K."/>
            <person name="Andreopoulos B."/>
            <person name="Lipzen A."/>
            <person name="Chen C."/>
            <person name="Yan M."/>
            <person name="Daum C."/>
            <person name="Ng V."/>
            <person name="Clum A."/>
            <person name="Steindorff A."/>
            <person name="Ohm R.A."/>
            <person name="Martin F."/>
            <person name="Silar P."/>
            <person name="Natvig D.O."/>
            <person name="Lalanne C."/>
            <person name="Gautier V."/>
            <person name="Ament-Velasquez S.L."/>
            <person name="Kruys A."/>
            <person name="Hutchinson M.I."/>
            <person name="Powell A.J."/>
            <person name="Barry K."/>
            <person name="Miller A.N."/>
            <person name="Grigoriev I.V."/>
            <person name="Debuchy R."/>
            <person name="Gladieux P."/>
            <person name="Hiltunen Thoren M."/>
            <person name="Johannesson H."/>
        </authorList>
    </citation>
    <scope>NUCLEOTIDE SEQUENCE</scope>
    <source>
        <strain evidence="17">CBS 141.50</strain>
    </source>
</reference>
<dbReference type="NCBIfam" id="TIGR00322">
    <property type="entry name" value="diphth2_R"/>
    <property type="match status" value="1"/>
</dbReference>
<evidence type="ECO:0000256" key="14">
    <source>
        <dbReference type="SAM" id="MobiDB-lite"/>
    </source>
</evidence>
<feature type="compositionally biased region" description="Low complexity" evidence="14">
    <location>
        <begin position="15"/>
        <end position="29"/>
    </location>
</feature>
<organism evidence="17 18">
    <name type="scientific">Dichotomopilus funicola</name>
    <dbReference type="NCBI Taxonomy" id="1934379"/>
    <lineage>
        <taxon>Eukaryota</taxon>
        <taxon>Fungi</taxon>
        <taxon>Dikarya</taxon>
        <taxon>Ascomycota</taxon>
        <taxon>Pezizomycotina</taxon>
        <taxon>Sordariomycetes</taxon>
        <taxon>Sordariomycetidae</taxon>
        <taxon>Sordariales</taxon>
        <taxon>Chaetomiaceae</taxon>
        <taxon>Dichotomopilus</taxon>
    </lineage>
</organism>
<comment type="similarity">
    <text evidence="4">Belongs to the DPH1/DPH2 family. DPH2 subfamily.</text>
</comment>
<dbReference type="AlphaFoldDB" id="A0AAN6ZII0"/>
<dbReference type="Pfam" id="PF07690">
    <property type="entry name" value="MFS_1"/>
    <property type="match status" value="1"/>
</dbReference>
<feature type="transmembrane region" description="Helical" evidence="15">
    <location>
        <begin position="96"/>
        <end position="116"/>
    </location>
</feature>
<dbReference type="InterPro" id="IPR020846">
    <property type="entry name" value="MFS_dom"/>
</dbReference>
<feature type="transmembrane region" description="Helical" evidence="15">
    <location>
        <begin position="340"/>
        <end position="361"/>
    </location>
</feature>
<dbReference type="GeneID" id="87821588"/>
<keyword evidence="6" id="KW-0479">Metal-binding</keyword>
<feature type="transmembrane region" description="Helical" evidence="15">
    <location>
        <begin position="136"/>
        <end position="158"/>
    </location>
</feature>
<protein>
    <recommendedName>
        <fullName evidence="5">2-(3-amino-3-carboxypropyl)histidine synthase subunit 2</fullName>
    </recommendedName>
    <alternativeName>
        <fullName evidence="9">Diphthamide biosynthesis protein 2</fullName>
    </alternativeName>
    <alternativeName>
        <fullName evidence="10">Diphtheria toxin resistance protein 2</fullName>
    </alternativeName>
    <alternativeName>
        <fullName evidence="13">S-adenosyl-L-methionine:L-histidine 3-amino-3-carboxypropyltransferase 2</fullName>
    </alternativeName>
</protein>
<dbReference type="Gene3D" id="3.40.50.11840">
    <property type="entry name" value="Diphthamide synthesis DPH1/DPH2 domain 1"/>
    <property type="match status" value="1"/>
</dbReference>
<dbReference type="InterPro" id="IPR011701">
    <property type="entry name" value="MFS"/>
</dbReference>
<evidence type="ECO:0000256" key="15">
    <source>
        <dbReference type="SAM" id="Phobius"/>
    </source>
</evidence>
<feature type="compositionally biased region" description="Acidic residues" evidence="14">
    <location>
        <begin position="890"/>
        <end position="905"/>
    </location>
</feature>
<accession>A0AAN6ZII0</accession>
<evidence type="ECO:0000256" key="5">
    <source>
        <dbReference type="ARBA" id="ARBA00021914"/>
    </source>
</evidence>
<evidence type="ECO:0000256" key="6">
    <source>
        <dbReference type="ARBA" id="ARBA00022723"/>
    </source>
</evidence>
<reference evidence="17" key="2">
    <citation type="submission" date="2023-05" db="EMBL/GenBank/DDBJ databases">
        <authorList>
            <consortium name="Lawrence Berkeley National Laboratory"/>
            <person name="Steindorff A."/>
            <person name="Hensen N."/>
            <person name="Bonometti L."/>
            <person name="Westerberg I."/>
            <person name="Brannstrom I.O."/>
            <person name="Guillou S."/>
            <person name="Cros-Aarteil S."/>
            <person name="Calhoun S."/>
            <person name="Haridas S."/>
            <person name="Kuo A."/>
            <person name="Mondo S."/>
            <person name="Pangilinan J."/>
            <person name="Riley R."/>
            <person name="Labutti K."/>
            <person name="Andreopoulos B."/>
            <person name="Lipzen A."/>
            <person name="Chen C."/>
            <person name="Yanf M."/>
            <person name="Daum C."/>
            <person name="Ng V."/>
            <person name="Clum A."/>
            <person name="Ohm R."/>
            <person name="Martin F."/>
            <person name="Silar P."/>
            <person name="Natvig D."/>
            <person name="Lalanne C."/>
            <person name="Gautier V."/>
            <person name="Ament-Velasquez S.L."/>
            <person name="Kruys A."/>
            <person name="Hutchinson M.I."/>
            <person name="Powell A.J."/>
            <person name="Barry K."/>
            <person name="Miller A.N."/>
            <person name="Grigoriev I.V."/>
            <person name="Debuchy R."/>
            <person name="Gladieux P."/>
            <person name="Thoren M.H."/>
            <person name="Johannesson H."/>
        </authorList>
    </citation>
    <scope>NUCLEOTIDE SEQUENCE</scope>
    <source>
        <strain evidence="17">CBS 141.50</strain>
    </source>
</reference>
<feature type="transmembrane region" description="Helical" evidence="15">
    <location>
        <begin position="305"/>
        <end position="328"/>
    </location>
</feature>
<feature type="transmembrane region" description="Helical" evidence="15">
    <location>
        <begin position="430"/>
        <end position="453"/>
    </location>
</feature>
<evidence type="ECO:0000256" key="11">
    <source>
        <dbReference type="ARBA" id="ARBA00034128"/>
    </source>
</evidence>
<evidence type="ECO:0000256" key="12">
    <source>
        <dbReference type="ARBA" id="ARBA00054092"/>
    </source>
</evidence>
<evidence type="ECO:0000313" key="18">
    <source>
        <dbReference type="Proteomes" id="UP001302676"/>
    </source>
</evidence>
<evidence type="ECO:0000313" key="17">
    <source>
        <dbReference type="EMBL" id="KAK4139687.1"/>
    </source>
</evidence>
<name>A0AAN6ZII0_9PEZI</name>
<feature type="domain" description="Major facilitator superfamily (MFS) profile" evidence="16">
    <location>
        <begin position="94"/>
        <end position="488"/>
    </location>
</feature>
<feature type="transmembrane region" description="Helical" evidence="15">
    <location>
        <begin position="395"/>
        <end position="418"/>
    </location>
</feature>
<evidence type="ECO:0000256" key="7">
    <source>
        <dbReference type="ARBA" id="ARBA00023004"/>
    </source>
</evidence>
<dbReference type="SFLD" id="SFLDS00032">
    <property type="entry name" value="Radical_SAM_3-amino-3-carboxyp"/>
    <property type="match status" value="2"/>
</dbReference>
<evidence type="ECO:0000256" key="13">
    <source>
        <dbReference type="ARBA" id="ARBA00080784"/>
    </source>
</evidence>
<evidence type="ECO:0000256" key="3">
    <source>
        <dbReference type="ARBA" id="ARBA00005156"/>
    </source>
</evidence>
<dbReference type="PROSITE" id="PS50850">
    <property type="entry name" value="MFS"/>
    <property type="match status" value="1"/>
</dbReference>
<feature type="transmembrane region" description="Helical" evidence="15">
    <location>
        <begin position="368"/>
        <end position="389"/>
    </location>
</feature>
<dbReference type="SUPFAM" id="SSF103473">
    <property type="entry name" value="MFS general substrate transporter"/>
    <property type="match status" value="1"/>
</dbReference>
<dbReference type="GO" id="GO:0022857">
    <property type="term" value="F:transmembrane transporter activity"/>
    <property type="evidence" value="ECO:0007669"/>
    <property type="project" value="InterPro"/>
</dbReference>
<keyword evidence="15" id="KW-0812">Transmembrane</keyword>
<feature type="compositionally biased region" description="Basic and acidic residues" evidence="14">
    <location>
        <begin position="30"/>
        <end position="39"/>
    </location>
</feature>
<keyword evidence="15" id="KW-0472">Membrane</keyword>
<dbReference type="GO" id="GO:0051536">
    <property type="term" value="F:iron-sulfur cluster binding"/>
    <property type="evidence" value="ECO:0007669"/>
    <property type="project" value="UniProtKB-KW"/>
</dbReference>
<dbReference type="InterPro" id="IPR042263">
    <property type="entry name" value="DPH1/DPH2_1"/>
</dbReference>
<feature type="compositionally biased region" description="Basic and acidic residues" evidence="14">
    <location>
        <begin position="1"/>
        <end position="11"/>
    </location>
</feature>
<dbReference type="PANTHER" id="PTHR10762:SF2">
    <property type="entry name" value="2-(3-AMINO-3-CARBOXYPROPYL)HISTIDINE SYNTHASE SUBUNIT 2"/>
    <property type="match status" value="1"/>
</dbReference>
<dbReference type="Gene3D" id="1.20.1250.20">
    <property type="entry name" value="MFS general substrate transporter like domains"/>
    <property type="match status" value="1"/>
</dbReference>